<keyword evidence="1" id="KW-0175">Coiled coil</keyword>
<accession>A0A1B6MLE2</accession>
<keyword evidence="2" id="KW-0732">Signal</keyword>
<evidence type="ECO:0000256" key="1">
    <source>
        <dbReference type="SAM" id="Coils"/>
    </source>
</evidence>
<feature type="signal peptide" evidence="2">
    <location>
        <begin position="1"/>
        <end position="22"/>
    </location>
</feature>
<feature type="coiled-coil region" evidence="1">
    <location>
        <begin position="22"/>
        <end position="49"/>
    </location>
</feature>
<gene>
    <name evidence="3" type="ORF">g.9404</name>
</gene>
<name>A0A1B6MLE2_9HEMI</name>
<proteinExistence type="predicted"/>
<evidence type="ECO:0000313" key="3">
    <source>
        <dbReference type="EMBL" id="JAT36734.1"/>
    </source>
</evidence>
<feature type="coiled-coil region" evidence="1">
    <location>
        <begin position="215"/>
        <end position="242"/>
    </location>
</feature>
<protein>
    <submittedName>
        <fullName evidence="3">Uncharacterized protein</fullName>
    </submittedName>
</protein>
<sequence>MYVSSTALALILLSGCLLAGFAMDLKNALDEINEEILTLRSTNQEAYSRNQKPHETCPKKILALVPQRFGIKDTRLFQNFEQTKQLLADITRELSITETLTKEFYVSEQFHLMMKFAETIMTEDVETLSKRRLIGLANICHQYDKYRTKPEATVNGEDEVKELKDKMVEAELVVVRERMQDAKEGRIRMNKFCNNRIKNVTEILTRTFTLDNTTDADVKETIRRLEKELETAQEIRQEKKDELFRQPQVYEGLKKRLEMKSFVLEHYQGDIDCYKKLKSAALKVQKPSFGHLLNFLN</sequence>
<reference evidence="3" key="1">
    <citation type="submission" date="2015-11" db="EMBL/GenBank/DDBJ databases">
        <title>De novo transcriptome assembly of four potential Pierce s Disease insect vectors from Arizona vineyards.</title>
        <authorList>
            <person name="Tassone E.E."/>
        </authorList>
    </citation>
    <scope>NUCLEOTIDE SEQUENCE</scope>
</reference>
<feature type="chain" id="PRO_5008588408" evidence="2">
    <location>
        <begin position="23"/>
        <end position="297"/>
    </location>
</feature>
<dbReference type="EMBL" id="GEBQ01003243">
    <property type="protein sequence ID" value="JAT36734.1"/>
    <property type="molecule type" value="Transcribed_RNA"/>
</dbReference>
<dbReference type="AlphaFoldDB" id="A0A1B6MLE2"/>
<evidence type="ECO:0000256" key="2">
    <source>
        <dbReference type="SAM" id="SignalP"/>
    </source>
</evidence>
<organism evidence="3">
    <name type="scientific">Graphocephala atropunctata</name>
    <dbReference type="NCBI Taxonomy" id="36148"/>
    <lineage>
        <taxon>Eukaryota</taxon>
        <taxon>Metazoa</taxon>
        <taxon>Ecdysozoa</taxon>
        <taxon>Arthropoda</taxon>
        <taxon>Hexapoda</taxon>
        <taxon>Insecta</taxon>
        <taxon>Pterygota</taxon>
        <taxon>Neoptera</taxon>
        <taxon>Paraneoptera</taxon>
        <taxon>Hemiptera</taxon>
        <taxon>Auchenorrhyncha</taxon>
        <taxon>Membracoidea</taxon>
        <taxon>Cicadellidae</taxon>
        <taxon>Cicadellinae</taxon>
        <taxon>Cicadellini</taxon>
        <taxon>Graphocephala</taxon>
    </lineage>
</organism>